<dbReference type="Gene3D" id="2.40.70.10">
    <property type="entry name" value="Acid Proteases"/>
    <property type="match status" value="2"/>
</dbReference>
<dbReference type="EMBL" id="KZ613940">
    <property type="protein sequence ID" value="PMD45440.1"/>
    <property type="molecule type" value="Genomic_DNA"/>
</dbReference>
<accession>A0A2J6S3U1</accession>
<dbReference type="Pfam" id="PF00026">
    <property type="entry name" value="Asp"/>
    <property type="match status" value="1"/>
</dbReference>
<dbReference type="InterPro" id="IPR034164">
    <property type="entry name" value="Pepsin-like_dom"/>
</dbReference>
<keyword evidence="2" id="KW-1133">Transmembrane helix</keyword>
<reference evidence="5 6" key="1">
    <citation type="submission" date="2016-04" db="EMBL/GenBank/DDBJ databases">
        <title>A degradative enzymes factory behind the ericoid mycorrhizal symbiosis.</title>
        <authorList>
            <consortium name="DOE Joint Genome Institute"/>
            <person name="Martino E."/>
            <person name="Morin E."/>
            <person name="Grelet G."/>
            <person name="Kuo A."/>
            <person name="Kohler A."/>
            <person name="Daghino S."/>
            <person name="Barry K."/>
            <person name="Choi C."/>
            <person name="Cichocki N."/>
            <person name="Clum A."/>
            <person name="Copeland A."/>
            <person name="Hainaut M."/>
            <person name="Haridas S."/>
            <person name="Labutti K."/>
            <person name="Lindquist E."/>
            <person name="Lipzen A."/>
            <person name="Khouja H.-R."/>
            <person name="Murat C."/>
            <person name="Ohm R."/>
            <person name="Olson A."/>
            <person name="Spatafora J."/>
            <person name="Veneault-Fourrey C."/>
            <person name="Henrissat B."/>
            <person name="Grigoriev I."/>
            <person name="Martin F."/>
            <person name="Perotto S."/>
        </authorList>
    </citation>
    <scope>NUCLEOTIDE SEQUENCE [LARGE SCALE GENOMIC DNA]</scope>
    <source>
        <strain evidence="5 6">F</strain>
    </source>
</reference>
<dbReference type="PANTHER" id="PTHR47966:SF51">
    <property type="entry name" value="BETA-SITE APP-CLEAVING ENZYME, ISOFORM A-RELATED"/>
    <property type="match status" value="1"/>
</dbReference>
<feature type="domain" description="Peptidase A1" evidence="4">
    <location>
        <begin position="58"/>
        <end position="397"/>
    </location>
</feature>
<feature type="signal peptide" evidence="3">
    <location>
        <begin position="1"/>
        <end position="30"/>
    </location>
</feature>
<dbReference type="Proteomes" id="UP000235786">
    <property type="component" value="Unassembled WGS sequence"/>
</dbReference>
<dbReference type="PROSITE" id="PS51767">
    <property type="entry name" value="PEPTIDASE_A1"/>
    <property type="match status" value="1"/>
</dbReference>
<protein>
    <submittedName>
        <fullName evidence="5">Acid protease</fullName>
    </submittedName>
</protein>
<dbReference type="SUPFAM" id="SSF50630">
    <property type="entry name" value="Acid proteases"/>
    <property type="match status" value="1"/>
</dbReference>
<evidence type="ECO:0000256" key="2">
    <source>
        <dbReference type="SAM" id="Phobius"/>
    </source>
</evidence>
<dbReference type="CDD" id="cd05471">
    <property type="entry name" value="pepsin_like"/>
    <property type="match status" value="1"/>
</dbReference>
<keyword evidence="2" id="KW-0812">Transmembrane</keyword>
<dbReference type="STRING" id="1149755.A0A2J6S3U1"/>
<dbReference type="GO" id="GO:0000324">
    <property type="term" value="C:fungal-type vacuole"/>
    <property type="evidence" value="ECO:0007669"/>
    <property type="project" value="TreeGrafter"/>
</dbReference>
<dbReference type="InterPro" id="IPR001461">
    <property type="entry name" value="Aspartic_peptidase_A1"/>
</dbReference>
<dbReference type="AlphaFoldDB" id="A0A2J6S3U1"/>
<keyword evidence="6" id="KW-1185">Reference proteome</keyword>
<evidence type="ECO:0000256" key="3">
    <source>
        <dbReference type="SAM" id="SignalP"/>
    </source>
</evidence>
<dbReference type="PRINTS" id="PR00792">
    <property type="entry name" value="PEPSIN"/>
</dbReference>
<dbReference type="OrthoDB" id="4074350at2759"/>
<gene>
    <name evidence="5" type="ORF">L207DRAFT_629908</name>
</gene>
<dbReference type="GO" id="GO:0006508">
    <property type="term" value="P:proteolysis"/>
    <property type="evidence" value="ECO:0007669"/>
    <property type="project" value="UniProtKB-KW"/>
</dbReference>
<sequence length="552" mass="60186">MARSWALYQWQELSALVTFALLPNIQLVLGQVQSRTTFPAPVIVPPSESWDGNDGPWSTFVFQIGTPPQTVKLLPSTISDQTWVIAEEGCQTGDPADCHTLRGELYNYNASSTWDPNLSSTSSDVYDLELEVALNYTGKGRYGFDDITLGYIGSGGLAVKNQSIAGIATKSYFMGLFGLTPRSQNFTSFNDPIPSFMQSLQNEAQIPSLSWSYTAGNQYRLENVFGSLVLGGYDSSRFMKNNVTFGLDVDIEIAVELEAITTGTGQSLLPSPIAAISLDSTLPYIYLPTEACTLFETAFGLTWNDTVEMYLLNDSQHSALLSQNPSLTFRLGTSPNTVNITLPYAAFNLNASWPIVPTTTPYFPLRRAVNDTYILGRTFFQEAYVIADYASKSLSVSQCEWDKPLVQNIVSILPANATSTPTPSGTPSRLSTGAIAGISVGGAAAGLVGIVLLYLCHFKPRRHRQRAAELASNTPAEQEQEQVLKPEMADTSVASPTVYEAEGAKIGPPVEIGEGERPIYEMPAVEIPASEINSVNEPRLIIERRNHVYYKG</sequence>
<feature type="chain" id="PRO_5014387732" evidence="3">
    <location>
        <begin position="31"/>
        <end position="552"/>
    </location>
</feature>
<keyword evidence="5" id="KW-0378">Hydrolase</keyword>
<keyword evidence="3" id="KW-0732">Signal</keyword>
<feature type="transmembrane region" description="Helical" evidence="2">
    <location>
        <begin position="434"/>
        <end position="456"/>
    </location>
</feature>
<dbReference type="InterPro" id="IPR033121">
    <property type="entry name" value="PEPTIDASE_A1"/>
</dbReference>
<evidence type="ECO:0000313" key="6">
    <source>
        <dbReference type="Proteomes" id="UP000235786"/>
    </source>
</evidence>
<dbReference type="GO" id="GO:0004190">
    <property type="term" value="F:aspartic-type endopeptidase activity"/>
    <property type="evidence" value="ECO:0007669"/>
    <property type="project" value="InterPro"/>
</dbReference>
<dbReference type="InterPro" id="IPR021109">
    <property type="entry name" value="Peptidase_aspartic_dom_sf"/>
</dbReference>
<organism evidence="5 6">
    <name type="scientific">Hyaloscypha variabilis (strain UAMH 11265 / GT02V1 / F)</name>
    <name type="common">Meliniomyces variabilis</name>
    <dbReference type="NCBI Taxonomy" id="1149755"/>
    <lineage>
        <taxon>Eukaryota</taxon>
        <taxon>Fungi</taxon>
        <taxon>Dikarya</taxon>
        <taxon>Ascomycota</taxon>
        <taxon>Pezizomycotina</taxon>
        <taxon>Leotiomycetes</taxon>
        <taxon>Helotiales</taxon>
        <taxon>Hyaloscyphaceae</taxon>
        <taxon>Hyaloscypha</taxon>
        <taxon>Hyaloscypha variabilis</taxon>
    </lineage>
</organism>
<keyword evidence="2" id="KW-0472">Membrane</keyword>
<comment type="similarity">
    <text evidence="1">Belongs to the peptidase A1 family.</text>
</comment>
<proteinExistence type="inferred from homology"/>
<evidence type="ECO:0000259" key="4">
    <source>
        <dbReference type="PROSITE" id="PS51767"/>
    </source>
</evidence>
<evidence type="ECO:0000256" key="1">
    <source>
        <dbReference type="ARBA" id="ARBA00007447"/>
    </source>
</evidence>
<name>A0A2J6S3U1_HYAVF</name>
<keyword evidence="5" id="KW-0645">Protease</keyword>
<dbReference type="PANTHER" id="PTHR47966">
    <property type="entry name" value="BETA-SITE APP-CLEAVING ENZYME, ISOFORM A-RELATED"/>
    <property type="match status" value="1"/>
</dbReference>
<evidence type="ECO:0000313" key="5">
    <source>
        <dbReference type="EMBL" id="PMD45440.1"/>
    </source>
</evidence>